<accession>A0AAD8P3I1</accession>
<dbReference type="SUPFAM" id="SSF81383">
    <property type="entry name" value="F-box domain"/>
    <property type="match status" value="1"/>
</dbReference>
<name>A0AAD8P3I1_TARER</name>
<dbReference type="InterPro" id="IPR039588">
    <property type="entry name" value="FBXO4"/>
</dbReference>
<protein>
    <recommendedName>
        <fullName evidence="1">F-box domain-containing protein</fullName>
    </recommendedName>
</protein>
<dbReference type="GO" id="GO:0031146">
    <property type="term" value="P:SCF-dependent proteasomal ubiquitin-dependent protein catabolic process"/>
    <property type="evidence" value="ECO:0007669"/>
    <property type="project" value="InterPro"/>
</dbReference>
<dbReference type="PANTHER" id="PTHR16008">
    <property type="entry name" value="F-BOX ONLY PROTEIN 4"/>
    <property type="match status" value="1"/>
</dbReference>
<keyword evidence="3" id="KW-1185">Reference proteome</keyword>
<gene>
    <name evidence="2" type="ORF">QVD17_13856</name>
</gene>
<evidence type="ECO:0000313" key="2">
    <source>
        <dbReference type="EMBL" id="KAK1430819.1"/>
    </source>
</evidence>
<dbReference type="Proteomes" id="UP001229421">
    <property type="component" value="Unassembled WGS sequence"/>
</dbReference>
<dbReference type="EMBL" id="JAUHHV010000003">
    <property type="protein sequence ID" value="KAK1430819.1"/>
    <property type="molecule type" value="Genomic_DNA"/>
</dbReference>
<dbReference type="GO" id="GO:0019005">
    <property type="term" value="C:SCF ubiquitin ligase complex"/>
    <property type="evidence" value="ECO:0007669"/>
    <property type="project" value="TreeGrafter"/>
</dbReference>
<dbReference type="InterPro" id="IPR036047">
    <property type="entry name" value="F-box-like_dom_sf"/>
</dbReference>
<organism evidence="2 3">
    <name type="scientific">Tagetes erecta</name>
    <name type="common">African marigold</name>
    <dbReference type="NCBI Taxonomy" id="13708"/>
    <lineage>
        <taxon>Eukaryota</taxon>
        <taxon>Viridiplantae</taxon>
        <taxon>Streptophyta</taxon>
        <taxon>Embryophyta</taxon>
        <taxon>Tracheophyta</taxon>
        <taxon>Spermatophyta</taxon>
        <taxon>Magnoliopsida</taxon>
        <taxon>eudicotyledons</taxon>
        <taxon>Gunneridae</taxon>
        <taxon>Pentapetalae</taxon>
        <taxon>asterids</taxon>
        <taxon>campanulids</taxon>
        <taxon>Asterales</taxon>
        <taxon>Asteraceae</taxon>
        <taxon>Asteroideae</taxon>
        <taxon>Heliantheae alliance</taxon>
        <taxon>Tageteae</taxon>
        <taxon>Tagetes</taxon>
    </lineage>
</organism>
<evidence type="ECO:0000313" key="3">
    <source>
        <dbReference type="Proteomes" id="UP001229421"/>
    </source>
</evidence>
<comment type="caution">
    <text evidence="2">The sequence shown here is derived from an EMBL/GenBank/DDBJ whole genome shotgun (WGS) entry which is preliminary data.</text>
</comment>
<dbReference type="GO" id="GO:0000209">
    <property type="term" value="P:protein polyubiquitination"/>
    <property type="evidence" value="ECO:0007669"/>
    <property type="project" value="TreeGrafter"/>
</dbReference>
<feature type="domain" description="F-box" evidence="1">
    <location>
        <begin position="9"/>
        <end position="52"/>
    </location>
</feature>
<proteinExistence type="predicted"/>
<dbReference type="AlphaFoldDB" id="A0AAD8P3I1"/>
<reference evidence="2" key="1">
    <citation type="journal article" date="2023" name="bioRxiv">
        <title>Improved chromosome-level genome assembly for marigold (Tagetes erecta).</title>
        <authorList>
            <person name="Jiang F."/>
            <person name="Yuan L."/>
            <person name="Wang S."/>
            <person name="Wang H."/>
            <person name="Xu D."/>
            <person name="Wang A."/>
            <person name="Fan W."/>
        </authorList>
    </citation>
    <scope>NUCLEOTIDE SEQUENCE</scope>
    <source>
        <strain evidence="2">WSJ</strain>
        <tissue evidence="2">Leaf</tissue>
    </source>
</reference>
<evidence type="ECO:0000259" key="1">
    <source>
        <dbReference type="Pfam" id="PF12937"/>
    </source>
</evidence>
<dbReference type="InterPro" id="IPR001810">
    <property type="entry name" value="F-box_dom"/>
</dbReference>
<sequence>MNNHSIHNSVPSDIAFKIASLLQELDLCALGSCSRFWRELCGSDEIWSSLCIDRWPTLGLDKYQSYAVVPDFNPHHLQQHLDSNLKGWRGFYVNKHHEMSSKADAVIAFLEQCISSDSVEVNHYLVAMQNMNSMQFGFRDVVLFFFKQDLHVLLNLAGMHYCIAWLGVPADRVMEALYRSKIYDRQICVQWWKLGRWSSGFRLRDESISRKASLRDLAMTKEQEVLDVLYRGAIHEVIRVQISSPKPTSSHWSRLSQIAETSG</sequence>
<dbReference type="Gene3D" id="1.20.1280.50">
    <property type="match status" value="1"/>
</dbReference>
<dbReference type="Pfam" id="PF12937">
    <property type="entry name" value="F-box-like"/>
    <property type="match status" value="1"/>
</dbReference>
<dbReference type="PANTHER" id="PTHR16008:SF4">
    <property type="entry name" value="F-BOX ONLY PROTEIN 4"/>
    <property type="match status" value="1"/>
</dbReference>